<evidence type="ECO:0000313" key="3">
    <source>
        <dbReference type="EMBL" id="CAD9501784.1"/>
    </source>
</evidence>
<evidence type="ECO:0000256" key="2">
    <source>
        <dbReference type="SAM" id="Phobius"/>
    </source>
</evidence>
<evidence type="ECO:0000256" key="1">
    <source>
        <dbReference type="SAM" id="MobiDB-lite"/>
    </source>
</evidence>
<name>A0A7S2MTT3_9STRA</name>
<proteinExistence type="predicted"/>
<dbReference type="AlphaFoldDB" id="A0A7S2MTT3"/>
<gene>
    <name evidence="3" type="ORF">HTAM1171_LOCUS7868</name>
</gene>
<feature type="region of interest" description="Disordered" evidence="1">
    <location>
        <begin position="213"/>
        <end position="232"/>
    </location>
</feature>
<sequence>MSDHGETDTAASEMQSPARTITVPITVTPLAKRIIVWFLSFTAFVLSCVAVGSCKFVQLTQSTGSGVTVAYFGLFQFLSGGTCVSLDLMIDDNLISLSPSDEAARAFGVLACIFGGVAVLAFLSVFCKKMDQNRWRAIGIALVVCLVFQSFTFLVFNSSRCKSDAFTTACNIDEGGAASVSAMIFYMFAAAGVFLLPVPTGSDIVLDFDGQSSYSPHQTQKTVTEVTNSDGTKTVFVTESTNAFAPPTDKEEGQNEEENKSDDPEEIKKSKESEEDEFDDEASLEEGKSPSKKSVTEEASEKNIDAKASTEDCKSEDV</sequence>
<feature type="region of interest" description="Disordered" evidence="1">
    <location>
        <begin position="238"/>
        <end position="318"/>
    </location>
</feature>
<feature type="compositionally biased region" description="Acidic residues" evidence="1">
    <location>
        <begin position="273"/>
        <end position="284"/>
    </location>
</feature>
<feature type="transmembrane region" description="Helical" evidence="2">
    <location>
        <begin position="69"/>
        <end position="90"/>
    </location>
</feature>
<keyword evidence="2" id="KW-0472">Membrane</keyword>
<feature type="transmembrane region" description="Helical" evidence="2">
    <location>
        <begin position="34"/>
        <end position="57"/>
    </location>
</feature>
<accession>A0A7S2MTT3</accession>
<protein>
    <submittedName>
        <fullName evidence="3">Uncharacterized protein</fullName>
    </submittedName>
</protein>
<keyword evidence="2" id="KW-0812">Transmembrane</keyword>
<dbReference type="EMBL" id="HBGV01012896">
    <property type="protein sequence ID" value="CAD9501784.1"/>
    <property type="molecule type" value="Transcribed_RNA"/>
</dbReference>
<feature type="transmembrane region" description="Helical" evidence="2">
    <location>
        <begin position="106"/>
        <end position="126"/>
    </location>
</feature>
<reference evidence="3" key="1">
    <citation type="submission" date="2021-01" db="EMBL/GenBank/DDBJ databases">
        <authorList>
            <person name="Corre E."/>
            <person name="Pelletier E."/>
            <person name="Niang G."/>
            <person name="Scheremetjew M."/>
            <person name="Finn R."/>
            <person name="Kale V."/>
            <person name="Holt S."/>
            <person name="Cochrane G."/>
            <person name="Meng A."/>
            <person name="Brown T."/>
            <person name="Cohen L."/>
        </authorList>
    </citation>
    <scope>NUCLEOTIDE SEQUENCE</scope>
    <source>
        <strain evidence="3">CCMP826</strain>
    </source>
</reference>
<organism evidence="3">
    <name type="scientific">Helicotheca tamesis</name>
    <dbReference type="NCBI Taxonomy" id="374047"/>
    <lineage>
        <taxon>Eukaryota</taxon>
        <taxon>Sar</taxon>
        <taxon>Stramenopiles</taxon>
        <taxon>Ochrophyta</taxon>
        <taxon>Bacillariophyta</taxon>
        <taxon>Mediophyceae</taxon>
        <taxon>Lithodesmiophycidae</taxon>
        <taxon>Lithodesmiales</taxon>
        <taxon>Lithodesmiaceae</taxon>
        <taxon>Helicotheca</taxon>
    </lineage>
</organism>
<feature type="transmembrane region" description="Helical" evidence="2">
    <location>
        <begin position="176"/>
        <end position="196"/>
    </location>
</feature>
<keyword evidence="2" id="KW-1133">Transmembrane helix</keyword>
<feature type="transmembrane region" description="Helical" evidence="2">
    <location>
        <begin position="138"/>
        <end position="156"/>
    </location>
</feature>
<feature type="compositionally biased region" description="Basic and acidic residues" evidence="1">
    <location>
        <begin position="285"/>
        <end position="318"/>
    </location>
</feature>
<feature type="compositionally biased region" description="Basic and acidic residues" evidence="1">
    <location>
        <begin position="248"/>
        <end position="272"/>
    </location>
</feature>